<dbReference type="AlphaFoldDB" id="A0A521FYA6"/>
<dbReference type="EMBL" id="NQJD01000064">
    <property type="protein sequence ID" value="TAA73744.1"/>
    <property type="molecule type" value="Genomic_DNA"/>
</dbReference>
<comment type="caution">
    <text evidence="1">The sequence shown here is derived from an EMBL/GenBank/DDBJ whole genome shotgun (WGS) entry which is preliminary data.</text>
</comment>
<sequence>MNCGRLSGQQTCWKGSVWQFVEVPLNSGLVQKNISAMDSLPIAFTKGATAVKKNTLTSSPVTSTAKKAAGHAALFMGLCLMLSLTACTGPRAALVEILAIPEILATRGFLETPATQVQLGPLVRKETKAIQEIPETLVIQVPPERRETPATPGILGLMVRKETKATLEIPETLVIQVPPEPQEGLEILATEAQVLL</sequence>
<accession>A0A521FYA6</accession>
<dbReference type="Proteomes" id="UP000316238">
    <property type="component" value="Unassembled WGS sequence"/>
</dbReference>
<evidence type="ECO:0000313" key="2">
    <source>
        <dbReference type="Proteomes" id="UP000316238"/>
    </source>
</evidence>
<keyword evidence="2" id="KW-1185">Reference proteome</keyword>
<gene>
    <name evidence="1" type="ORF">CDV28_1648</name>
</gene>
<evidence type="ECO:0000313" key="1">
    <source>
        <dbReference type="EMBL" id="TAA73744.1"/>
    </source>
</evidence>
<reference evidence="1" key="1">
    <citation type="submission" date="2017-07" db="EMBL/GenBank/DDBJ databases">
        <title>The cable genome - Insights into the physiology and evolution of filamentous bacteria capable of sulfide oxidation via long distance electron transfer.</title>
        <authorList>
            <person name="Thorup C."/>
            <person name="Bjerg J.T."/>
            <person name="Schreiber L."/>
            <person name="Nielsen L.P."/>
            <person name="Kjeldsen K.U."/>
            <person name="Boesen T."/>
            <person name="Boggild A."/>
            <person name="Meysman F."/>
            <person name="Geelhoed J."/>
            <person name="Schramm A."/>
        </authorList>
    </citation>
    <scope>NUCLEOTIDE SEQUENCE [LARGE SCALE GENOMIC DNA]</scope>
    <source>
        <strain evidence="1">GS</strain>
    </source>
</reference>
<name>A0A521FYA6_9BACT</name>
<protein>
    <submittedName>
        <fullName evidence="1">Uncharacterized protein</fullName>
    </submittedName>
</protein>
<proteinExistence type="predicted"/>
<organism evidence="1 2">
    <name type="scientific">Candidatus Electronema aureum</name>
    <dbReference type="NCBI Taxonomy" id="2005002"/>
    <lineage>
        <taxon>Bacteria</taxon>
        <taxon>Pseudomonadati</taxon>
        <taxon>Thermodesulfobacteriota</taxon>
        <taxon>Desulfobulbia</taxon>
        <taxon>Desulfobulbales</taxon>
        <taxon>Desulfobulbaceae</taxon>
        <taxon>Candidatus Electronema</taxon>
    </lineage>
</organism>